<feature type="compositionally biased region" description="Basic and acidic residues" evidence="2">
    <location>
        <begin position="363"/>
        <end position="388"/>
    </location>
</feature>
<dbReference type="SUPFAM" id="SSF53335">
    <property type="entry name" value="S-adenosyl-L-methionine-dependent methyltransferases"/>
    <property type="match status" value="1"/>
</dbReference>
<accession>A0A7R9GD90</accession>
<feature type="region of interest" description="Disordered" evidence="2">
    <location>
        <begin position="489"/>
        <end position="559"/>
    </location>
</feature>
<comment type="similarity">
    <text evidence="1">Belongs to the SAPAP family.</text>
</comment>
<dbReference type="GO" id="GO:0098978">
    <property type="term" value="C:glutamatergic synapse"/>
    <property type="evidence" value="ECO:0007669"/>
    <property type="project" value="TreeGrafter"/>
</dbReference>
<dbReference type="Proteomes" id="UP000678499">
    <property type="component" value="Unassembled WGS sequence"/>
</dbReference>
<dbReference type="InterPro" id="IPR005026">
    <property type="entry name" value="SAPAP"/>
</dbReference>
<dbReference type="GO" id="GO:0099572">
    <property type="term" value="C:postsynaptic specialization"/>
    <property type="evidence" value="ECO:0007669"/>
    <property type="project" value="TreeGrafter"/>
</dbReference>
<dbReference type="GO" id="GO:0060090">
    <property type="term" value="F:molecular adaptor activity"/>
    <property type="evidence" value="ECO:0007669"/>
    <property type="project" value="TreeGrafter"/>
</dbReference>
<evidence type="ECO:0000256" key="2">
    <source>
        <dbReference type="SAM" id="MobiDB-lite"/>
    </source>
</evidence>
<feature type="compositionally biased region" description="Low complexity" evidence="2">
    <location>
        <begin position="445"/>
        <end position="463"/>
    </location>
</feature>
<proteinExistence type="inferred from homology"/>
<feature type="compositionally biased region" description="Low complexity" evidence="2">
    <location>
        <begin position="389"/>
        <end position="403"/>
    </location>
</feature>
<keyword evidence="4" id="KW-1185">Reference proteome</keyword>
<dbReference type="OrthoDB" id="10023951at2759"/>
<name>A0A7R9GD90_9CRUS</name>
<dbReference type="EMBL" id="OA883164">
    <property type="protein sequence ID" value="CAD7278142.1"/>
    <property type="molecule type" value="Genomic_DNA"/>
</dbReference>
<feature type="region of interest" description="Disordered" evidence="2">
    <location>
        <begin position="432"/>
        <end position="469"/>
    </location>
</feature>
<feature type="region of interest" description="Disordered" evidence="2">
    <location>
        <begin position="250"/>
        <end position="288"/>
    </location>
</feature>
<evidence type="ECO:0008006" key="5">
    <source>
        <dbReference type="Google" id="ProtNLM"/>
    </source>
</evidence>
<evidence type="ECO:0000313" key="3">
    <source>
        <dbReference type="EMBL" id="CAD7278142.1"/>
    </source>
</evidence>
<dbReference type="Pfam" id="PF03359">
    <property type="entry name" value="GKAP"/>
    <property type="match status" value="1"/>
</dbReference>
<protein>
    <recommendedName>
        <fullName evidence="5">Methyltransferase FkbM domain-containing protein</fullName>
    </recommendedName>
</protein>
<gene>
    <name evidence="3" type="ORF">NMOB1V02_LOCUS5853</name>
</gene>
<feature type="region of interest" description="Disordered" evidence="2">
    <location>
        <begin position="675"/>
        <end position="793"/>
    </location>
</feature>
<organism evidence="3">
    <name type="scientific">Notodromas monacha</name>
    <dbReference type="NCBI Taxonomy" id="399045"/>
    <lineage>
        <taxon>Eukaryota</taxon>
        <taxon>Metazoa</taxon>
        <taxon>Ecdysozoa</taxon>
        <taxon>Arthropoda</taxon>
        <taxon>Crustacea</taxon>
        <taxon>Oligostraca</taxon>
        <taxon>Ostracoda</taxon>
        <taxon>Podocopa</taxon>
        <taxon>Podocopida</taxon>
        <taxon>Cypridocopina</taxon>
        <taxon>Cypridoidea</taxon>
        <taxon>Cyprididae</taxon>
        <taxon>Notodromas</taxon>
    </lineage>
</organism>
<dbReference type="GO" id="GO:0023052">
    <property type="term" value="P:signaling"/>
    <property type="evidence" value="ECO:0007669"/>
    <property type="project" value="InterPro"/>
</dbReference>
<feature type="compositionally biased region" description="Gly residues" evidence="2">
    <location>
        <begin position="266"/>
        <end position="281"/>
    </location>
</feature>
<dbReference type="AlphaFoldDB" id="A0A7R9GD90"/>
<feature type="compositionally biased region" description="Low complexity" evidence="2">
    <location>
        <begin position="344"/>
        <end position="355"/>
    </location>
</feature>
<sequence>RKSAPAEWTGGTYVEAGAHNGLSESNTLYLEMALGWTGLLVDPNPEYFQNLTRLRRRTRVLNACISPSNKKNSLEIEWKNMNKDISLHGTNFQATCYPLFNILDAAGLLKLDVLFLDVDGVEMSILDGFPWPVFRNWSSISDFNSFEIGSEICFTEFRDSEACCMHDDGGMSLASRRDLKSVSMMTDSSDSSRRTSIRRRIGSIEILDKRPPVATQQFDSHPGLKPSYVHIACAVSGYSDITRYNSKMRDEYRSRDSSPVKIPWLRGGGGGGGSSGAGGENGDPLELRSPNLVAATSPVKELRSPLKVLEIQHQQEKLLRGGYAASTFGQGRSVSVDRAKFFSTPVSSPTTSQFPNGRQQHGRATENDFLDTEKERRSRPSRRGEKKSGATNGMSSSSSTASNCVPEDREYTDAIKSGKSFIQQRIERLYGQARRKSDAEDDVDAATAVKAAPSRRPQQQPTAPGTPPVFRHLRQEFREQLAVVKPMPRKRAVTSVTLTLSRPDGDEAKNPSKSVVQPTSLEESKPSDSSSPEETKNKSLLSPDPTASEMDDDISASTDSFSYPMVKDGAYYVKVMDDERERLAALISKTEEDLVSGVVPEETCGMLRATSGKARLLVDQKFAQFKSLCDKNLKNEAAEGEDKVTNEDLAGFWDLVSIQVEQINEMFKDVDSLRRNNWTPPAEAEAPPPPQSSSPSSATPSPSTASKPRRGNSSSSVAKSARKKSTPSPAASAAAEERRKMIAEARRRMKEEKEAAAMMIKNKEVDDEQQLQQQHQQEEVAIFDGRMSPESGL</sequence>
<dbReference type="EMBL" id="CAJPEX010001127">
    <property type="protein sequence ID" value="CAG0918294.1"/>
    <property type="molecule type" value="Genomic_DNA"/>
</dbReference>
<evidence type="ECO:0000313" key="4">
    <source>
        <dbReference type="Proteomes" id="UP000678499"/>
    </source>
</evidence>
<feature type="compositionally biased region" description="Low complexity" evidence="2">
    <location>
        <begin position="693"/>
        <end position="706"/>
    </location>
</feature>
<evidence type="ECO:0000256" key="1">
    <source>
        <dbReference type="ARBA" id="ARBA00008839"/>
    </source>
</evidence>
<dbReference type="PANTHER" id="PTHR12353">
    <property type="entry name" value="DISKS LARGE-ASSOCIATED PROTEIN DAP SAP90/PSD-95-ASSOCIATED PROTEIN"/>
    <property type="match status" value="1"/>
</dbReference>
<dbReference type="InterPro" id="IPR029063">
    <property type="entry name" value="SAM-dependent_MTases_sf"/>
</dbReference>
<feature type="compositionally biased region" description="Basic and acidic residues" evidence="2">
    <location>
        <begin position="735"/>
        <end position="755"/>
    </location>
</feature>
<feature type="non-terminal residue" evidence="3">
    <location>
        <position position="793"/>
    </location>
</feature>
<reference evidence="3" key="1">
    <citation type="submission" date="2020-11" db="EMBL/GenBank/DDBJ databases">
        <authorList>
            <person name="Tran Van P."/>
        </authorList>
    </citation>
    <scope>NUCLEOTIDE SEQUENCE</scope>
</reference>
<feature type="region of interest" description="Disordered" evidence="2">
    <location>
        <begin position="344"/>
        <end position="407"/>
    </location>
</feature>
<dbReference type="Gene3D" id="3.40.50.150">
    <property type="entry name" value="Vaccinia Virus protein VP39"/>
    <property type="match status" value="1"/>
</dbReference>
<dbReference type="PANTHER" id="PTHR12353:SF31">
    <property type="entry name" value="LD44824P"/>
    <property type="match status" value="1"/>
</dbReference>